<feature type="compositionally biased region" description="Low complexity" evidence="1">
    <location>
        <begin position="44"/>
        <end position="61"/>
    </location>
</feature>
<dbReference type="GO" id="GO:0009976">
    <property type="term" value="F:tocopherol cyclase activity"/>
    <property type="evidence" value="ECO:0007669"/>
    <property type="project" value="InterPro"/>
</dbReference>
<dbReference type="OrthoDB" id="38968at2759"/>
<accession>A0A6D2IK19</accession>
<evidence type="ECO:0008006" key="4">
    <source>
        <dbReference type="Google" id="ProtNLM"/>
    </source>
</evidence>
<reference evidence="2" key="1">
    <citation type="submission" date="2020-01" db="EMBL/GenBank/DDBJ databases">
        <authorList>
            <person name="Mishra B."/>
        </authorList>
    </citation>
    <scope>NUCLEOTIDE SEQUENCE [LARGE SCALE GENOMIC DNA]</scope>
</reference>
<feature type="region of interest" description="Disordered" evidence="1">
    <location>
        <begin position="44"/>
        <end position="64"/>
    </location>
</feature>
<evidence type="ECO:0000313" key="2">
    <source>
        <dbReference type="EMBL" id="CAA7025470.1"/>
    </source>
</evidence>
<dbReference type="InterPro" id="IPR025893">
    <property type="entry name" value="Tocopherol_cyclase"/>
</dbReference>
<name>A0A6D2IK19_9BRAS</name>
<sequence>MDTQSLFVSMNTNLSSLNLSRPVSPVTRSLLPFRSAKLVPRSVSASISSPNSETPSSSGHSIDTDKDAAISVKPVYVPTPPNRELQTPHSGYHFDGTARKFFEGWYFRVSIPEKESFCFMYSVENPAFRKSLSPFETALYGPRFTGVGAQILGANDKYICQYSPESHNFWGERHELVLGNTFSAVPGARAPNKEVPPEEFNRRVSQGFQVTPYWNQGHICDDGRTDYAETVKSARWEYSTRPVFGWGDVGGKQKSTAGWLAAFPVFEPHWQICMAGGLSTGWIEWGDERFEFRDAPSYSEKNWGGGFPRKWFWVQCNVFEGAKGDVALTAAGGLRQLPGLNETFENAALVCVHYDGKFYEFVPWQGVVSWEMSTWGYWYMTAENETHIVELEARTNEAGTPLRAPTTEAGLATACRDSCYGELKLQIWERLYDGSKGKVILEVKSSMAAVEIGGGPWFGTWKGNTSDTPELLKRSLQVPLDLEGAFGLVPFFKPPGL</sequence>
<proteinExistence type="predicted"/>
<comment type="caution">
    <text evidence="2">The sequence shown here is derived from an EMBL/GenBank/DDBJ whole genome shotgun (WGS) entry which is preliminary data.</text>
</comment>
<keyword evidence="3" id="KW-1185">Reference proteome</keyword>
<dbReference type="EMBL" id="CACVBM020000999">
    <property type="protein sequence ID" value="CAA7025470.1"/>
    <property type="molecule type" value="Genomic_DNA"/>
</dbReference>
<dbReference type="PANTHER" id="PTHR35309">
    <property type="match status" value="1"/>
</dbReference>
<dbReference type="Proteomes" id="UP000467841">
    <property type="component" value="Unassembled WGS sequence"/>
</dbReference>
<evidence type="ECO:0000313" key="3">
    <source>
        <dbReference type="Proteomes" id="UP000467841"/>
    </source>
</evidence>
<protein>
    <recommendedName>
        <fullName evidence="4">Tocopherol cyclase</fullName>
    </recommendedName>
</protein>
<dbReference type="PANTHER" id="PTHR35309:SF2">
    <property type="entry name" value="TOCOPHEROL CYCLASE, CHLOROPLASTIC"/>
    <property type="match status" value="1"/>
</dbReference>
<organism evidence="2 3">
    <name type="scientific">Microthlaspi erraticum</name>
    <dbReference type="NCBI Taxonomy" id="1685480"/>
    <lineage>
        <taxon>Eukaryota</taxon>
        <taxon>Viridiplantae</taxon>
        <taxon>Streptophyta</taxon>
        <taxon>Embryophyta</taxon>
        <taxon>Tracheophyta</taxon>
        <taxon>Spermatophyta</taxon>
        <taxon>Magnoliopsida</taxon>
        <taxon>eudicotyledons</taxon>
        <taxon>Gunneridae</taxon>
        <taxon>Pentapetalae</taxon>
        <taxon>rosids</taxon>
        <taxon>malvids</taxon>
        <taxon>Brassicales</taxon>
        <taxon>Brassicaceae</taxon>
        <taxon>Coluteocarpeae</taxon>
        <taxon>Microthlaspi</taxon>
    </lineage>
</organism>
<dbReference type="AlphaFoldDB" id="A0A6D2IK19"/>
<gene>
    <name evidence="2" type="ORF">MERR_LOCUS12705</name>
</gene>
<evidence type="ECO:0000256" key="1">
    <source>
        <dbReference type="SAM" id="MobiDB-lite"/>
    </source>
</evidence>
<dbReference type="Pfam" id="PF14249">
    <property type="entry name" value="Tocopherol_cycl"/>
    <property type="match status" value="1"/>
</dbReference>